<dbReference type="OrthoDB" id="6022242at2759"/>
<organism evidence="2 3">
    <name type="scientific">Portunus trituberculatus</name>
    <name type="common">Swimming crab</name>
    <name type="synonym">Neptunus trituberculatus</name>
    <dbReference type="NCBI Taxonomy" id="210409"/>
    <lineage>
        <taxon>Eukaryota</taxon>
        <taxon>Metazoa</taxon>
        <taxon>Ecdysozoa</taxon>
        <taxon>Arthropoda</taxon>
        <taxon>Crustacea</taxon>
        <taxon>Multicrustacea</taxon>
        <taxon>Malacostraca</taxon>
        <taxon>Eumalacostraca</taxon>
        <taxon>Eucarida</taxon>
        <taxon>Decapoda</taxon>
        <taxon>Pleocyemata</taxon>
        <taxon>Brachyura</taxon>
        <taxon>Eubrachyura</taxon>
        <taxon>Portunoidea</taxon>
        <taxon>Portunidae</taxon>
        <taxon>Portuninae</taxon>
        <taxon>Portunus</taxon>
    </lineage>
</organism>
<accession>A0A5B7EVL3</accession>
<feature type="region of interest" description="Disordered" evidence="1">
    <location>
        <begin position="311"/>
        <end position="359"/>
    </location>
</feature>
<protein>
    <submittedName>
        <fullName evidence="2">Inactivation-no-after-potential D protein</fullName>
    </submittedName>
</protein>
<sequence length="492" mass="54417">MFRLILTQSMTFRESNSSLGLGNGRVSGKRWALKIDMIFPKYYRSPYVPRGESSEDEGGAEVGTDLTRSITAPSFITRDLRSRDPSHDDLIGSAASLQQGQQTESRAEGRSVINIKHALSETFVESLTEESNISSVHIGGEKDRNLEDGEEGPFTITFKNVSAAPADFSTRVGQEPEAEDHEVLGVLQDDGDVTTSEARSNSSSPMLDGKHWGPERTVEARTPLSEVSSVHQRPRPAGRPYPQEPRAPVASTIPETSTPIHESCPEPVRFVPESPIPEPEDPDSLVNPYYYYARAALAHWHVRAQRTKEIEPVVEDDGDSNTPLMDTPPSDGPAVEESLHEEPQMPDLPRDKPPPSESFMMELSCEPILIECEEIETPVSPYDSPAHSPTNTPTIEQPGLPDIKKQEIQANLKKPLNRRQTTEDSDNDLDDVHYQQGRIETKKGVEIDRASAGALRRSKAEKASDTEEEDEFGYTTSEYTYGSHSAGRGRGR</sequence>
<name>A0A5B7EVL3_PORTR</name>
<evidence type="ECO:0000256" key="1">
    <source>
        <dbReference type="SAM" id="MobiDB-lite"/>
    </source>
</evidence>
<evidence type="ECO:0000313" key="3">
    <source>
        <dbReference type="Proteomes" id="UP000324222"/>
    </source>
</evidence>
<evidence type="ECO:0000313" key="2">
    <source>
        <dbReference type="EMBL" id="MPC36923.1"/>
    </source>
</evidence>
<dbReference type="EMBL" id="VSRR010003635">
    <property type="protein sequence ID" value="MPC36923.1"/>
    <property type="molecule type" value="Genomic_DNA"/>
</dbReference>
<feature type="compositionally biased region" description="Basic and acidic residues" evidence="1">
    <location>
        <begin position="337"/>
        <end position="354"/>
    </location>
</feature>
<dbReference type="Proteomes" id="UP000324222">
    <property type="component" value="Unassembled WGS sequence"/>
</dbReference>
<feature type="compositionally biased region" description="Basic and acidic residues" evidence="1">
    <location>
        <begin position="208"/>
        <end position="219"/>
    </location>
</feature>
<dbReference type="AlphaFoldDB" id="A0A5B7EVL3"/>
<feature type="region of interest" description="Disordered" evidence="1">
    <location>
        <begin position="189"/>
        <end position="267"/>
    </location>
</feature>
<feature type="region of interest" description="Disordered" evidence="1">
    <location>
        <begin position="129"/>
        <end position="152"/>
    </location>
</feature>
<feature type="compositionally biased region" description="Polar residues" evidence="1">
    <location>
        <begin position="193"/>
        <end position="205"/>
    </location>
</feature>
<comment type="caution">
    <text evidence="2">The sequence shown here is derived from an EMBL/GenBank/DDBJ whole genome shotgun (WGS) entry which is preliminary data.</text>
</comment>
<feature type="compositionally biased region" description="Polar residues" evidence="1">
    <location>
        <begin position="474"/>
        <end position="483"/>
    </location>
</feature>
<feature type="region of interest" description="Disordered" evidence="1">
    <location>
        <begin position="75"/>
        <end position="109"/>
    </location>
</feature>
<feature type="region of interest" description="Disordered" evidence="1">
    <location>
        <begin position="374"/>
        <end position="492"/>
    </location>
</feature>
<keyword evidence="3" id="KW-1185">Reference proteome</keyword>
<reference evidence="2 3" key="1">
    <citation type="submission" date="2019-05" db="EMBL/GenBank/DDBJ databases">
        <title>Another draft genome of Portunus trituberculatus and its Hox gene families provides insights of decapod evolution.</title>
        <authorList>
            <person name="Jeong J.-H."/>
            <person name="Song I."/>
            <person name="Kim S."/>
            <person name="Choi T."/>
            <person name="Kim D."/>
            <person name="Ryu S."/>
            <person name="Kim W."/>
        </authorList>
    </citation>
    <scope>NUCLEOTIDE SEQUENCE [LARGE SCALE GENOMIC DNA]</scope>
    <source>
        <tissue evidence="2">Muscle</tissue>
    </source>
</reference>
<proteinExistence type="predicted"/>
<feature type="compositionally biased region" description="Polar residues" evidence="1">
    <location>
        <begin position="95"/>
        <end position="104"/>
    </location>
</feature>
<gene>
    <name evidence="2" type="primary">inaD</name>
    <name evidence="2" type="ORF">E2C01_030394</name>
</gene>
<feature type="compositionally biased region" description="Basic and acidic residues" evidence="1">
    <location>
        <begin position="439"/>
        <end position="449"/>
    </location>
</feature>
<feature type="compositionally biased region" description="Basic and acidic residues" evidence="1">
    <location>
        <begin position="78"/>
        <end position="90"/>
    </location>
</feature>